<reference evidence="1" key="1">
    <citation type="submission" date="2023-05" db="EMBL/GenBank/DDBJ databases">
        <authorList>
            <person name="Zhang X."/>
        </authorList>
    </citation>
    <scope>NUCLEOTIDE SEQUENCE</scope>
    <source>
        <strain evidence="1">YF14B1</strain>
    </source>
</reference>
<accession>A0AAE3UBM8</accession>
<dbReference type="EMBL" id="JASJOS010000025">
    <property type="protein sequence ID" value="MDJ1485942.1"/>
    <property type="molecule type" value="Genomic_DNA"/>
</dbReference>
<protein>
    <submittedName>
        <fullName evidence="1">Uncharacterized protein</fullName>
    </submittedName>
</protein>
<dbReference type="AlphaFoldDB" id="A0AAE3UBM8"/>
<sequence length="79" mass="9056">MIYYSLFAQLPLNEKAELTWQKGTFLTCQMLESHSLSLYALGDFYVELVYDPENNRIVDLTAFKDTSGLAPYLDKIKIG</sequence>
<evidence type="ECO:0000313" key="2">
    <source>
        <dbReference type="Proteomes" id="UP001241110"/>
    </source>
</evidence>
<name>A0AAE3UBM8_9BACT</name>
<dbReference type="Proteomes" id="UP001241110">
    <property type="component" value="Unassembled WGS sequence"/>
</dbReference>
<dbReference type="RefSeq" id="WP_313989166.1">
    <property type="nucleotide sequence ID" value="NZ_JASJOS010000025.1"/>
</dbReference>
<proteinExistence type="predicted"/>
<comment type="caution">
    <text evidence="1">The sequence shown here is derived from an EMBL/GenBank/DDBJ whole genome shotgun (WGS) entry which is preliminary data.</text>
</comment>
<gene>
    <name evidence="1" type="ORF">QNI16_36010</name>
</gene>
<organism evidence="1 2">
    <name type="scientific">Xanthocytophaga flava</name>
    <dbReference type="NCBI Taxonomy" id="3048013"/>
    <lineage>
        <taxon>Bacteria</taxon>
        <taxon>Pseudomonadati</taxon>
        <taxon>Bacteroidota</taxon>
        <taxon>Cytophagia</taxon>
        <taxon>Cytophagales</taxon>
        <taxon>Rhodocytophagaceae</taxon>
        <taxon>Xanthocytophaga</taxon>
    </lineage>
</organism>
<evidence type="ECO:0000313" key="1">
    <source>
        <dbReference type="EMBL" id="MDJ1485942.1"/>
    </source>
</evidence>